<dbReference type="InterPro" id="IPR036186">
    <property type="entry name" value="Serpin_sf"/>
</dbReference>
<dbReference type="PANTHER" id="PTHR11461">
    <property type="entry name" value="SERINE PROTEASE INHIBITOR, SERPIN"/>
    <property type="match status" value="1"/>
</dbReference>
<evidence type="ECO:0000259" key="6">
    <source>
        <dbReference type="SMART" id="SM00093"/>
    </source>
</evidence>
<keyword evidence="2" id="KW-0646">Protease inhibitor</keyword>
<evidence type="ECO:0000256" key="2">
    <source>
        <dbReference type="ARBA" id="ARBA00022690"/>
    </source>
</evidence>
<dbReference type="SMART" id="SM00093">
    <property type="entry name" value="SERPIN"/>
    <property type="match status" value="1"/>
</dbReference>
<comment type="caution">
    <text evidence="7">The sequence shown here is derived from an EMBL/GenBank/DDBJ whole genome shotgun (WGS) entry which is preliminary data.</text>
</comment>
<evidence type="ECO:0000256" key="3">
    <source>
        <dbReference type="ARBA" id="ARBA00022900"/>
    </source>
</evidence>
<dbReference type="InterPro" id="IPR042185">
    <property type="entry name" value="Serpin_sf_2"/>
</dbReference>
<dbReference type="Gene3D" id="3.30.497.10">
    <property type="entry name" value="Antithrombin, subunit I, domain 2"/>
    <property type="match status" value="1"/>
</dbReference>
<evidence type="ECO:0000256" key="5">
    <source>
        <dbReference type="SAM" id="SignalP"/>
    </source>
</evidence>
<accession>A0AAV8XLJ0</accession>
<gene>
    <name evidence="7" type="ORF">NQ314_010986</name>
</gene>
<dbReference type="Proteomes" id="UP001162156">
    <property type="component" value="Unassembled WGS sequence"/>
</dbReference>
<dbReference type="GO" id="GO:0004867">
    <property type="term" value="F:serine-type endopeptidase inhibitor activity"/>
    <property type="evidence" value="ECO:0007669"/>
    <property type="project" value="UniProtKB-KW"/>
</dbReference>
<dbReference type="InterPro" id="IPR000215">
    <property type="entry name" value="Serpin_fam"/>
</dbReference>
<sequence>MRCAIVLLALTCGALAIPVEDEAFQEFIRGNHKFSSGVYKEIKNKEKGNFIVSPLSAETILALTAAGAKGETAQEFITGLSLPSSKEKTERAFKTFLPNLKKSSDDLKLLSANKIYIADDVKLEEKFKNTATAIYDSGIENINFAKNVEATEKINGWVEAKTNNKIHDLVDPHSIHKGTRIVLVNSLYFSGKWLYKFRDSHTEKKKFFNTKQDAVEVDTMQQVEYLNYYENPTLNANFLELPYQGGDISMIIVLPNESEGLASLEKNYEQVFASQPFTKTRIDVELPKFSIESETMFLPILEKLGIRKAFHHGADFSGISSTEKNLVISNVFQKAFINVTEVGTEAAAATVG</sequence>
<dbReference type="Pfam" id="PF00079">
    <property type="entry name" value="Serpin"/>
    <property type="match status" value="1"/>
</dbReference>
<dbReference type="GO" id="GO:0005615">
    <property type="term" value="C:extracellular space"/>
    <property type="evidence" value="ECO:0007669"/>
    <property type="project" value="InterPro"/>
</dbReference>
<name>A0AAV8XLJ0_9CUCU</name>
<keyword evidence="8" id="KW-1185">Reference proteome</keyword>
<dbReference type="CDD" id="cd19955">
    <property type="entry name" value="serpin48-like_insects"/>
    <property type="match status" value="1"/>
</dbReference>
<evidence type="ECO:0000256" key="4">
    <source>
        <dbReference type="RuleBase" id="RU000411"/>
    </source>
</evidence>
<feature type="chain" id="PRO_5043933765" description="Serpin domain-containing protein" evidence="5">
    <location>
        <begin position="17"/>
        <end position="352"/>
    </location>
</feature>
<dbReference type="InterPro" id="IPR042178">
    <property type="entry name" value="Serpin_sf_1"/>
</dbReference>
<dbReference type="InterPro" id="IPR023796">
    <property type="entry name" value="Serpin_dom"/>
</dbReference>
<dbReference type="PANTHER" id="PTHR11461:SF211">
    <property type="entry name" value="GH10112P-RELATED"/>
    <property type="match status" value="1"/>
</dbReference>
<organism evidence="7 8">
    <name type="scientific">Rhamnusium bicolor</name>
    <dbReference type="NCBI Taxonomy" id="1586634"/>
    <lineage>
        <taxon>Eukaryota</taxon>
        <taxon>Metazoa</taxon>
        <taxon>Ecdysozoa</taxon>
        <taxon>Arthropoda</taxon>
        <taxon>Hexapoda</taxon>
        <taxon>Insecta</taxon>
        <taxon>Pterygota</taxon>
        <taxon>Neoptera</taxon>
        <taxon>Endopterygota</taxon>
        <taxon>Coleoptera</taxon>
        <taxon>Polyphaga</taxon>
        <taxon>Cucujiformia</taxon>
        <taxon>Chrysomeloidea</taxon>
        <taxon>Cerambycidae</taxon>
        <taxon>Lepturinae</taxon>
        <taxon>Rhagiini</taxon>
        <taxon>Rhamnusium</taxon>
    </lineage>
</organism>
<reference evidence="7" key="1">
    <citation type="journal article" date="2023" name="Insect Mol. Biol.">
        <title>Genome sequencing provides insights into the evolution of gene families encoding plant cell wall-degrading enzymes in longhorned beetles.</title>
        <authorList>
            <person name="Shin N.R."/>
            <person name="Okamura Y."/>
            <person name="Kirsch R."/>
            <person name="Pauchet Y."/>
        </authorList>
    </citation>
    <scope>NUCLEOTIDE SEQUENCE</scope>
    <source>
        <strain evidence="7">RBIC_L_NR</strain>
    </source>
</reference>
<dbReference type="Gene3D" id="2.30.39.10">
    <property type="entry name" value="Alpha-1-antitrypsin, domain 1"/>
    <property type="match status" value="1"/>
</dbReference>
<dbReference type="AlphaFoldDB" id="A0AAV8XLJ0"/>
<evidence type="ECO:0000313" key="7">
    <source>
        <dbReference type="EMBL" id="KAJ8939782.1"/>
    </source>
</evidence>
<protein>
    <recommendedName>
        <fullName evidence="6">Serpin domain-containing protein</fullName>
    </recommendedName>
</protein>
<proteinExistence type="inferred from homology"/>
<keyword evidence="5" id="KW-0732">Signal</keyword>
<feature type="domain" description="Serpin" evidence="6">
    <location>
        <begin position="36"/>
        <end position="351"/>
    </location>
</feature>
<dbReference type="EMBL" id="JANEYF010003049">
    <property type="protein sequence ID" value="KAJ8939782.1"/>
    <property type="molecule type" value="Genomic_DNA"/>
</dbReference>
<evidence type="ECO:0000256" key="1">
    <source>
        <dbReference type="ARBA" id="ARBA00009500"/>
    </source>
</evidence>
<dbReference type="SUPFAM" id="SSF56574">
    <property type="entry name" value="Serpins"/>
    <property type="match status" value="1"/>
</dbReference>
<comment type="similarity">
    <text evidence="1 4">Belongs to the serpin family.</text>
</comment>
<keyword evidence="3" id="KW-0722">Serine protease inhibitor</keyword>
<feature type="signal peptide" evidence="5">
    <location>
        <begin position="1"/>
        <end position="16"/>
    </location>
</feature>
<evidence type="ECO:0000313" key="8">
    <source>
        <dbReference type="Proteomes" id="UP001162156"/>
    </source>
</evidence>